<comment type="caution">
    <text evidence="13">The sequence shown here is derived from an EMBL/GenBank/DDBJ whole genome shotgun (WGS) entry which is preliminary data.</text>
</comment>
<name>A0A923PMD8_9BACT</name>
<evidence type="ECO:0000313" key="14">
    <source>
        <dbReference type="Proteomes" id="UP000650081"/>
    </source>
</evidence>
<feature type="domain" description="CP-type G" evidence="12">
    <location>
        <begin position="86"/>
        <end position="247"/>
    </location>
</feature>
<dbReference type="GO" id="GO:0019843">
    <property type="term" value="F:rRNA binding"/>
    <property type="evidence" value="ECO:0007669"/>
    <property type="project" value="UniProtKB-KW"/>
</dbReference>
<feature type="binding site" evidence="10">
    <location>
        <begin position="135"/>
        <end position="138"/>
    </location>
    <ligand>
        <name>GTP</name>
        <dbReference type="ChEBI" id="CHEBI:37565"/>
    </ligand>
</feature>
<evidence type="ECO:0000256" key="2">
    <source>
        <dbReference type="ARBA" id="ARBA00022517"/>
    </source>
</evidence>
<feature type="binding site" evidence="10">
    <location>
        <position position="271"/>
    </location>
    <ligand>
        <name>Zn(2+)</name>
        <dbReference type="ChEBI" id="CHEBI:29105"/>
    </ligand>
</feature>
<comment type="cofactor">
    <cofactor evidence="10">
        <name>Zn(2+)</name>
        <dbReference type="ChEBI" id="CHEBI:29105"/>
    </cofactor>
    <text evidence="10">Binds 1 zinc ion per subunit.</text>
</comment>
<dbReference type="Pfam" id="PF03193">
    <property type="entry name" value="RsgA_GTPase"/>
    <property type="match status" value="1"/>
</dbReference>
<keyword evidence="9 10" id="KW-0342">GTP-binding</keyword>
<evidence type="ECO:0000256" key="10">
    <source>
        <dbReference type="HAMAP-Rule" id="MF_01820"/>
    </source>
</evidence>
<evidence type="ECO:0000256" key="5">
    <source>
        <dbReference type="ARBA" id="ARBA00022741"/>
    </source>
</evidence>
<proteinExistence type="inferred from homology"/>
<feature type="binding site" evidence="10">
    <location>
        <position position="285"/>
    </location>
    <ligand>
        <name>Zn(2+)</name>
        <dbReference type="ChEBI" id="CHEBI:29105"/>
    </ligand>
</feature>
<comment type="subcellular location">
    <subcellularLocation>
        <location evidence="10">Cytoplasm</location>
    </subcellularLocation>
</comment>
<dbReference type="PROSITE" id="PS51721">
    <property type="entry name" value="G_CP"/>
    <property type="match status" value="1"/>
</dbReference>
<feature type="domain" description="EngC GTPase" evidence="11">
    <location>
        <begin position="95"/>
        <end position="245"/>
    </location>
</feature>
<keyword evidence="6 10" id="KW-0378">Hydrolase</keyword>
<comment type="function">
    <text evidence="10">One of several proteins that assist in the late maturation steps of the functional core of the 30S ribosomal subunit. Helps release RbfA from mature subunits. May play a role in the assembly of ribosomal proteins into the subunit. Circularly permuted GTPase that catalyzes slow GTP hydrolysis, GTPase activity is stimulated by the 30S ribosomal subunit.</text>
</comment>
<dbReference type="NCBIfam" id="TIGR00157">
    <property type="entry name" value="ribosome small subunit-dependent GTPase A"/>
    <property type="match status" value="1"/>
</dbReference>
<feature type="binding site" evidence="10">
    <location>
        <position position="277"/>
    </location>
    <ligand>
        <name>Zn(2+)</name>
        <dbReference type="ChEBI" id="CHEBI:29105"/>
    </ligand>
</feature>
<keyword evidence="14" id="KW-1185">Reference proteome</keyword>
<dbReference type="CDD" id="cd01854">
    <property type="entry name" value="YjeQ_EngC"/>
    <property type="match status" value="1"/>
</dbReference>
<evidence type="ECO:0000313" key="13">
    <source>
        <dbReference type="EMBL" id="MBC6996119.1"/>
    </source>
</evidence>
<evidence type="ECO:0000256" key="6">
    <source>
        <dbReference type="ARBA" id="ARBA00022801"/>
    </source>
</evidence>
<keyword evidence="1 10" id="KW-0963">Cytoplasm</keyword>
<organism evidence="13 14">
    <name type="scientific">Neolewinella lacunae</name>
    <dbReference type="NCBI Taxonomy" id="1517758"/>
    <lineage>
        <taxon>Bacteria</taxon>
        <taxon>Pseudomonadati</taxon>
        <taxon>Bacteroidota</taxon>
        <taxon>Saprospiria</taxon>
        <taxon>Saprospirales</taxon>
        <taxon>Lewinellaceae</taxon>
        <taxon>Neolewinella</taxon>
    </lineage>
</organism>
<dbReference type="Gene3D" id="1.10.40.50">
    <property type="entry name" value="Probable gtpase engc, domain 3"/>
    <property type="match status" value="1"/>
</dbReference>
<protein>
    <recommendedName>
        <fullName evidence="10">Small ribosomal subunit biogenesis GTPase RsgA</fullName>
        <ecNumber evidence="10">3.6.1.-</ecNumber>
    </recommendedName>
</protein>
<evidence type="ECO:0000256" key="1">
    <source>
        <dbReference type="ARBA" id="ARBA00022490"/>
    </source>
</evidence>
<dbReference type="Gene3D" id="2.40.50.140">
    <property type="entry name" value="Nucleic acid-binding proteins"/>
    <property type="match status" value="1"/>
</dbReference>
<dbReference type="EMBL" id="JACSIT010000149">
    <property type="protein sequence ID" value="MBC6996119.1"/>
    <property type="molecule type" value="Genomic_DNA"/>
</dbReference>
<keyword evidence="3 10" id="KW-0479">Metal-binding</keyword>
<dbReference type="Proteomes" id="UP000650081">
    <property type="component" value="Unassembled WGS sequence"/>
</dbReference>
<sequence length="324" mass="35864">MQKGTVTKSTGSWYDVLLDEPSPAGDVVLRCRVAGRFRLEDKQLTNPIAVGDRVAVSIENTGDAETGAIREIEERRNYVVRQSPRKKHELHLLASNIDQAVLIVTVVFPDLKLGFIDRFLLMTEPFGIPTTIVFNKADLYDENAMATFEVVADIYTAIGYEVLLVSAQEGTGIAAFRELLRGKRSLISGQSGVGKSTLVNAVAPELDLRTGELSDYTGKGQHTTTFAELFQLPFGGEIIDPPGIKNLSFNYLKPIEVAYYFREIFALSPECRFGGACLHKGEPGCAVIASVAAEDDRVTDLRYNSYLTLLAETEEQNYWERKKV</sequence>
<dbReference type="InterPro" id="IPR027417">
    <property type="entry name" value="P-loop_NTPase"/>
</dbReference>
<dbReference type="GO" id="GO:0046872">
    <property type="term" value="F:metal ion binding"/>
    <property type="evidence" value="ECO:0007669"/>
    <property type="project" value="UniProtKB-KW"/>
</dbReference>
<keyword evidence="4 10" id="KW-0699">rRNA-binding</keyword>
<comment type="similarity">
    <text evidence="10">Belongs to the TRAFAC class YlqF/YawG GTPase family. RsgA subfamily.</text>
</comment>
<dbReference type="InterPro" id="IPR012340">
    <property type="entry name" value="NA-bd_OB-fold"/>
</dbReference>
<dbReference type="PROSITE" id="PS50936">
    <property type="entry name" value="ENGC_GTPASE"/>
    <property type="match status" value="1"/>
</dbReference>
<dbReference type="InterPro" id="IPR010914">
    <property type="entry name" value="RsgA_GTPase_dom"/>
</dbReference>
<dbReference type="GO" id="GO:0003924">
    <property type="term" value="F:GTPase activity"/>
    <property type="evidence" value="ECO:0007669"/>
    <property type="project" value="UniProtKB-UniRule"/>
</dbReference>
<dbReference type="HAMAP" id="MF_01820">
    <property type="entry name" value="GTPase_RsgA"/>
    <property type="match status" value="1"/>
</dbReference>
<dbReference type="PANTHER" id="PTHR32120">
    <property type="entry name" value="SMALL RIBOSOMAL SUBUNIT BIOGENESIS GTPASE RSGA"/>
    <property type="match status" value="1"/>
</dbReference>
<dbReference type="RefSeq" id="WP_187468138.1">
    <property type="nucleotide sequence ID" value="NZ_JACSIT010000149.1"/>
</dbReference>
<accession>A0A923PMD8</accession>
<dbReference type="InterPro" id="IPR031944">
    <property type="entry name" value="RsgA_N"/>
</dbReference>
<keyword evidence="7 10" id="KW-0862">Zinc</keyword>
<evidence type="ECO:0000256" key="4">
    <source>
        <dbReference type="ARBA" id="ARBA00022730"/>
    </source>
</evidence>
<dbReference type="GO" id="GO:0042274">
    <property type="term" value="P:ribosomal small subunit biogenesis"/>
    <property type="evidence" value="ECO:0007669"/>
    <property type="project" value="UniProtKB-UniRule"/>
</dbReference>
<evidence type="ECO:0000256" key="8">
    <source>
        <dbReference type="ARBA" id="ARBA00022884"/>
    </source>
</evidence>
<dbReference type="InterPro" id="IPR030378">
    <property type="entry name" value="G_CP_dom"/>
</dbReference>
<comment type="subunit">
    <text evidence="10">Monomer. Associates with 30S ribosomal subunit, binds 16S rRNA.</text>
</comment>
<reference evidence="13" key="1">
    <citation type="submission" date="2020-08" db="EMBL/GenBank/DDBJ databases">
        <title>Lewinella bacteria from marine environments.</title>
        <authorList>
            <person name="Zhong Y."/>
        </authorList>
    </citation>
    <scope>NUCLEOTIDE SEQUENCE</scope>
    <source>
        <strain evidence="13">KCTC 42187</strain>
    </source>
</reference>
<evidence type="ECO:0000256" key="7">
    <source>
        <dbReference type="ARBA" id="ARBA00022833"/>
    </source>
</evidence>
<dbReference type="Pfam" id="PF16745">
    <property type="entry name" value="RsgA_N"/>
    <property type="match status" value="1"/>
</dbReference>
<keyword evidence="8 10" id="KW-0694">RNA-binding</keyword>
<dbReference type="EC" id="3.6.1.-" evidence="10"/>
<evidence type="ECO:0000259" key="11">
    <source>
        <dbReference type="PROSITE" id="PS50936"/>
    </source>
</evidence>
<dbReference type="InterPro" id="IPR004881">
    <property type="entry name" value="Ribosome_biogen_GTPase_RsgA"/>
</dbReference>
<dbReference type="GO" id="GO:0005737">
    <property type="term" value="C:cytoplasm"/>
    <property type="evidence" value="ECO:0007669"/>
    <property type="project" value="UniProtKB-SubCell"/>
</dbReference>
<evidence type="ECO:0000256" key="3">
    <source>
        <dbReference type="ARBA" id="ARBA00022723"/>
    </source>
</evidence>
<dbReference type="Gene3D" id="3.40.50.300">
    <property type="entry name" value="P-loop containing nucleotide triphosphate hydrolases"/>
    <property type="match status" value="1"/>
</dbReference>
<dbReference type="AlphaFoldDB" id="A0A923PMD8"/>
<evidence type="ECO:0000256" key="9">
    <source>
        <dbReference type="ARBA" id="ARBA00023134"/>
    </source>
</evidence>
<evidence type="ECO:0000259" key="12">
    <source>
        <dbReference type="PROSITE" id="PS51721"/>
    </source>
</evidence>
<keyword evidence="2 10" id="KW-0690">Ribosome biogenesis</keyword>
<dbReference type="PANTHER" id="PTHR32120:SF11">
    <property type="entry name" value="SMALL RIBOSOMAL SUBUNIT BIOGENESIS GTPASE RSGA 1, MITOCHONDRIAL-RELATED"/>
    <property type="match status" value="1"/>
</dbReference>
<dbReference type="SUPFAM" id="SSF50249">
    <property type="entry name" value="Nucleic acid-binding proteins"/>
    <property type="match status" value="1"/>
</dbReference>
<gene>
    <name evidence="10 13" type="primary">rsgA</name>
    <name evidence="13" type="ORF">H9S92_18255</name>
</gene>
<feature type="binding site" evidence="10">
    <location>
        <begin position="189"/>
        <end position="197"/>
    </location>
    <ligand>
        <name>GTP</name>
        <dbReference type="ChEBI" id="CHEBI:37565"/>
    </ligand>
</feature>
<feature type="binding site" evidence="10">
    <location>
        <position position="279"/>
    </location>
    <ligand>
        <name>Zn(2+)</name>
        <dbReference type="ChEBI" id="CHEBI:29105"/>
    </ligand>
</feature>
<keyword evidence="5 10" id="KW-0547">Nucleotide-binding</keyword>
<dbReference type="GO" id="GO:0005525">
    <property type="term" value="F:GTP binding"/>
    <property type="evidence" value="ECO:0007669"/>
    <property type="project" value="UniProtKB-UniRule"/>
</dbReference>
<dbReference type="SUPFAM" id="SSF52540">
    <property type="entry name" value="P-loop containing nucleoside triphosphate hydrolases"/>
    <property type="match status" value="1"/>
</dbReference>